<evidence type="ECO:0000256" key="4">
    <source>
        <dbReference type="ARBA" id="ARBA00022729"/>
    </source>
</evidence>
<evidence type="ECO:0000256" key="2">
    <source>
        <dbReference type="ARBA" id="ARBA00022614"/>
    </source>
</evidence>
<dbReference type="Pfam" id="PF13855">
    <property type="entry name" value="LRR_8"/>
    <property type="match status" value="1"/>
</dbReference>
<dbReference type="Proteomes" id="UP001055439">
    <property type="component" value="Chromosome 4"/>
</dbReference>
<dbReference type="EMBL" id="CP097506">
    <property type="protein sequence ID" value="URD95682.1"/>
    <property type="molecule type" value="Genomic_DNA"/>
</dbReference>
<dbReference type="AlphaFoldDB" id="A0A9E7FKA3"/>
<comment type="subcellular location">
    <subcellularLocation>
        <location evidence="8">Endomembrane system</location>
        <topology evidence="8">Single-pass membrane protein</topology>
    </subcellularLocation>
    <subcellularLocation>
        <location evidence="1">Membrane</location>
        <topology evidence="1">Single-pass type I membrane protein</topology>
    </subcellularLocation>
</comment>
<dbReference type="PANTHER" id="PTHR46084">
    <property type="entry name" value="PROTEIN MALE DISCOVERER 2"/>
    <property type="match status" value="1"/>
</dbReference>
<accession>A0A9E7FKA3</accession>
<dbReference type="FunFam" id="3.80.10.10:FF:000400">
    <property type="entry name" value="Nuclear pore complex protein NUP107"/>
    <property type="match status" value="1"/>
</dbReference>
<name>A0A9E7FKA3_9LILI</name>
<dbReference type="SUPFAM" id="SSF52058">
    <property type="entry name" value="L domain-like"/>
    <property type="match status" value="1"/>
</dbReference>
<feature type="signal peptide" evidence="9">
    <location>
        <begin position="1"/>
        <end position="27"/>
    </location>
</feature>
<keyword evidence="11" id="KW-0808">Transferase</keyword>
<feature type="domain" description="Leucine-rich repeat-containing N-terminal plant-type" evidence="10">
    <location>
        <begin position="28"/>
        <end position="69"/>
    </location>
</feature>
<dbReference type="Gene3D" id="3.80.10.10">
    <property type="entry name" value="Ribonuclease Inhibitor"/>
    <property type="match status" value="1"/>
</dbReference>
<keyword evidence="12" id="KW-1185">Reference proteome</keyword>
<dbReference type="InterPro" id="IPR013210">
    <property type="entry name" value="LRR_N_plant-typ"/>
</dbReference>
<evidence type="ECO:0000256" key="5">
    <source>
        <dbReference type="ARBA" id="ARBA00022737"/>
    </source>
</evidence>
<dbReference type="Pfam" id="PF08263">
    <property type="entry name" value="LRRNT_2"/>
    <property type="match status" value="1"/>
</dbReference>
<keyword evidence="11" id="KW-0418">Kinase</keyword>
<dbReference type="GO" id="GO:0016020">
    <property type="term" value="C:membrane"/>
    <property type="evidence" value="ECO:0007669"/>
    <property type="project" value="UniProtKB-SubCell"/>
</dbReference>
<dbReference type="GO" id="GO:0012505">
    <property type="term" value="C:endomembrane system"/>
    <property type="evidence" value="ECO:0007669"/>
    <property type="project" value="UniProtKB-SubCell"/>
</dbReference>
<dbReference type="InterPro" id="IPR001611">
    <property type="entry name" value="Leu-rich_rpt"/>
</dbReference>
<dbReference type="GO" id="GO:0016301">
    <property type="term" value="F:kinase activity"/>
    <property type="evidence" value="ECO:0007669"/>
    <property type="project" value="UniProtKB-KW"/>
</dbReference>
<evidence type="ECO:0000256" key="9">
    <source>
        <dbReference type="SAM" id="SignalP"/>
    </source>
</evidence>
<proteinExistence type="predicted"/>
<keyword evidence="7" id="KW-0472">Membrane</keyword>
<keyword evidence="6" id="KW-1133">Transmembrane helix</keyword>
<feature type="chain" id="PRO_5038506831" evidence="9">
    <location>
        <begin position="28"/>
        <end position="223"/>
    </location>
</feature>
<sequence length="223" mass="24384">MGKTSLGGLSTLLWIYLVCQRWQLSDSLNGEGRALLALKGNVEVDPYGALANWDAEDDDPCSWCGVECTDDGRVAVLNLKNLYLKGTLSPEVGKLIHLNTLILHNNSFYGAVPGVIGELQMLKVLDLGHNNFSGVLPSDLGDVASLETLYVNDLTSSIAFLSSVKNPISKLFKCSVLRGNRFAGDLLSVWSKLKMLSQVQVDKELLPSKRQFISVRVFIVLNS</sequence>
<dbReference type="OrthoDB" id="1738109at2759"/>
<keyword evidence="2" id="KW-0433">Leucine-rich repeat</keyword>
<evidence type="ECO:0000313" key="12">
    <source>
        <dbReference type="Proteomes" id="UP001055439"/>
    </source>
</evidence>
<evidence type="ECO:0000256" key="3">
    <source>
        <dbReference type="ARBA" id="ARBA00022692"/>
    </source>
</evidence>
<keyword evidence="3" id="KW-0812">Transmembrane</keyword>
<gene>
    <name evidence="11" type="ORF">MUK42_30083</name>
</gene>
<dbReference type="PANTHER" id="PTHR46084:SF44">
    <property type="entry name" value="OS05G0471000 PROTEIN"/>
    <property type="match status" value="1"/>
</dbReference>
<evidence type="ECO:0000313" key="11">
    <source>
        <dbReference type="EMBL" id="URD95682.1"/>
    </source>
</evidence>
<evidence type="ECO:0000256" key="6">
    <source>
        <dbReference type="ARBA" id="ARBA00022989"/>
    </source>
</evidence>
<keyword evidence="5" id="KW-0677">Repeat</keyword>
<evidence type="ECO:0000256" key="8">
    <source>
        <dbReference type="ARBA" id="ARBA00037847"/>
    </source>
</evidence>
<dbReference type="InterPro" id="IPR032675">
    <property type="entry name" value="LRR_dom_sf"/>
</dbReference>
<evidence type="ECO:0000256" key="7">
    <source>
        <dbReference type="ARBA" id="ARBA00023136"/>
    </source>
</evidence>
<keyword evidence="4 9" id="KW-0732">Signal</keyword>
<protein>
    <submittedName>
        <fullName evidence="11">LRR receptor-like serine threonine-protein kinase</fullName>
    </submittedName>
</protein>
<evidence type="ECO:0000256" key="1">
    <source>
        <dbReference type="ARBA" id="ARBA00004479"/>
    </source>
</evidence>
<evidence type="ECO:0000259" key="10">
    <source>
        <dbReference type="Pfam" id="PF08263"/>
    </source>
</evidence>
<reference evidence="11" key="1">
    <citation type="submission" date="2022-05" db="EMBL/GenBank/DDBJ databases">
        <title>The Musa troglodytarum L. genome provides insights into the mechanism of non-climacteric behaviour and enrichment of carotenoids.</title>
        <authorList>
            <person name="Wang J."/>
        </authorList>
    </citation>
    <scope>NUCLEOTIDE SEQUENCE</scope>
    <source>
        <tissue evidence="11">Leaf</tissue>
    </source>
</reference>
<organism evidence="11 12">
    <name type="scientific">Musa troglodytarum</name>
    <name type="common">fe'i banana</name>
    <dbReference type="NCBI Taxonomy" id="320322"/>
    <lineage>
        <taxon>Eukaryota</taxon>
        <taxon>Viridiplantae</taxon>
        <taxon>Streptophyta</taxon>
        <taxon>Embryophyta</taxon>
        <taxon>Tracheophyta</taxon>
        <taxon>Spermatophyta</taxon>
        <taxon>Magnoliopsida</taxon>
        <taxon>Liliopsida</taxon>
        <taxon>Zingiberales</taxon>
        <taxon>Musaceae</taxon>
        <taxon>Musa</taxon>
    </lineage>
</organism>
<keyword evidence="11" id="KW-0675">Receptor</keyword>